<evidence type="ECO:0000256" key="8">
    <source>
        <dbReference type="SAM" id="SignalP"/>
    </source>
</evidence>
<organism evidence="9 10">
    <name type="scientific">Shewanella electrodiphila</name>
    <dbReference type="NCBI Taxonomy" id="934143"/>
    <lineage>
        <taxon>Bacteria</taxon>
        <taxon>Pseudomonadati</taxon>
        <taxon>Pseudomonadota</taxon>
        <taxon>Gammaproteobacteria</taxon>
        <taxon>Alteromonadales</taxon>
        <taxon>Shewanellaceae</taxon>
        <taxon>Shewanella</taxon>
    </lineage>
</organism>
<dbReference type="SUPFAM" id="SSF56935">
    <property type="entry name" value="Porins"/>
    <property type="match status" value="1"/>
</dbReference>
<dbReference type="PANTHER" id="PTHR35093:SF8">
    <property type="entry name" value="OUTER MEMBRANE PROTEIN NMB0088-RELATED"/>
    <property type="match status" value="1"/>
</dbReference>
<comment type="similarity">
    <text evidence="2">Belongs to the OmpP1/FadL family.</text>
</comment>
<evidence type="ECO:0000313" key="10">
    <source>
        <dbReference type="Proteomes" id="UP001202134"/>
    </source>
</evidence>
<accession>A0ABT0KS27</accession>
<evidence type="ECO:0000256" key="5">
    <source>
        <dbReference type="ARBA" id="ARBA00022729"/>
    </source>
</evidence>
<keyword evidence="7" id="KW-0998">Cell outer membrane</keyword>
<evidence type="ECO:0000256" key="7">
    <source>
        <dbReference type="ARBA" id="ARBA00023237"/>
    </source>
</evidence>
<dbReference type="RefSeq" id="WP_248956271.1">
    <property type="nucleotide sequence ID" value="NZ_JAKIKU010000008.1"/>
</dbReference>
<reference evidence="9 10" key="1">
    <citation type="submission" date="2022-01" db="EMBL/GenBank/DDBJ databases">
        <title>Whole genome-based taxonomy of the Shewanellaceae.</title>
        <authorList>
            <person name="Martin-Rodriguez A.J."/>
        </authorList>
    </citation>
    <scope>NUCLEOTIDE SEQUENCE [LARGE SCALE GENOMIC DNA]</scope>
    <source>
        <strain evidence="9 10">DSM 24955</strain>
    </source>
</reference>
<dbReference type="InterPro" id="IPR005017">
    <property type="entry name" value="OMPP1/FadL/TodX"/>
</dbReference>
<feature type="signal peptide" evidence="8">
    <location>
        <begin position="1"/>
        <end position="21"/>
    </location>
</feature>
<evidence type="ECO:0000256" key="6">
    <source>
        <dbReference type="ARBA" id="ARBA00023136"/>
    </source>
</evidence>
<dbReference type="PANTHER" id="PTHR35093">
    <property type="entry name" value="OUTER MEMBRANE PROTEIN NMB0088-RELATED"/>
    <property type="match status" value="1"/>
</dbReference>
<name>A0ABT0KS27_9GAMM</name>
<evidence type="ECO:0000256" key="2">
    <source>
        <dbReference type="ARBA" id="ARBA00008163"/>
    </source>
</evidence>
<keyword evidence="10" id="KW-1185">Reference proteome</keyword>
<comment type="caution">
    <text evidence="9">The sequence shown here is derived from an EMBL/GenBank/DDBJ whole genome shotgun (WGS) entry which is preliminary data.</text>
</comment>
<evidence type="ECO:0000256" key="1">
    <source>
        <dbReference type="ARBA" id="ARBA00004571"/>
    </source>
</evidence>
<keyword evidence="6" id="KW-0472">Membrane</keyword>
<protein>
    <submittedName>
        <fullName evidence="9">Outer membrane protein transport protein</fullName>
    </submittedName>
</protein>
<keyword evidence="3" id="KW-1134">Transmembrane beta strand</keyword>
<keyword evidence="4" id="KW-0812">Transmembrane</keyword>
<comment type="subcellular location">
    <subcellularLocation>
        <location evidence="1">Cell outer membrane</location>
        <topology evidence="1">Multi-pass membrane protein</topology>
    </subcellularLocation>
</comment>
<keyword evidence="5 8" id="KW-0732">Signal</keyword>
<dbReference type="Pfam" id="PF03349">
    <property type="entry name" value="Toluene_X"/>
    <property type="match status" value="1"/>
</dbReference>
<gene>
    <name evidence="9" type="ORF">L2737_15235</name>
</gene>
<sequence length="398" mass="42888">MNTKITVPLLLSLLVANNALAGAYMFPELGGVNVSTAGAGAQALAEGAETAFANSAAMTKITQPTLAFNIQGMVSDIAYTDTGSDGIFAGGESSTQAGTAMPAGAMYYVTPINDSWSAGIALVSAGGSVIDYGADFSGALLLQDAQLVTVQLNPSVAYKVNEQLSLGVGLVAEYGQLEQNFAGTDKFKTQATGSDLNIGYTLSGLYEFNDDHRLGFSYRSEIEHGMDGNLTIANQGLDSSIGIIMPTTASLSGYHNVTDKTALLWSLGWTQFSSVATTDIELDSRIVEIQRQWDDTVTASVGGYYQLNDKWRLEGGISYESSPQDDPRMQYPDVPTGELWKYAIGATYDLNQNWRMNFYYEYLDVGTPSIEFQLANSTLRGDYSANIHFFGVMTNYRF</sequence>
<dbReference type="EMBL" id="JAKIKU010000008">
    <property type="protein sequence ID" value="MCL1046666.1"/>
    <property type="molecule type" value="Genomic_DNA"/>
</dbReference>
<evidence type="ECO:0000256" key="4">
    <source>
        <dbReference type="ARBA" id="ARBA00022692"/>
    </source>
</evidence>
<evidence type="ECO:0000256" key="3">
    <source>
        <dbReference type="ARBA" id="ARBA00022452"/>
    </source>
</evidence>
<feature type="chain" id="PRO_5046546053" evidence="8">
    <location>
        <begin position="22"/>
        <end position="398"/>
    </location>
</feature>
<proteinExistence type="inferred from homology"/>
<dbReference type="Proteomes" id="UP001202134">
    <property type="component" value="Unassembled WGS sequence"/>
</dbReference>
<dbReference type="Gene3D" id="2.40.160.60">
    <property type="entry name" value="Outer membrane protein transport protein (OMPP1/FadL/TodX)"/>
    <property type="match status" value="1"/>
</dbReference>
<evidence type="ECO:0000313" key="9">
    <source>
        <dbReference type="EMBL" id="MCL1046666.1"/>
    </source>
</evidence>